<dbReference type="SUPFAM" id="SSF53300">
    <property type="entry name" value="vWA-like"/>
    <property type="match status" value="1"/>
</dbReference>
<dbReference type="Gene3D" id="3.40.50.410">
    <property type="entry name" value="von Willebrand factor, type A domain"/>
    <property type="match status" value="1"/>
</dbReference>
<dbReference type="InterPro" id="IPR011195">
    <property type="entry name" value="UCP010256"/>
</dbReference>
<protein>
    <submittedName>
        <fullName evidence="2">VWA domain-containing protein</fullName>
    </submittedName>
</protein>
<name>A0ABW0NIW2_9BURK</name>
<sequence length="381" mass="42359">MLTFDGPELEALAQARLAGFAGFLHANGFALGGGDAAQVLRTAQRVGVLDAQVLRWSLKALLCGRGDEWRRFDELFDAWFLPPNRWQAAQSRAAPRGSVTGGSAQGQGGEQQQAVDDEPLRPRNAASRLELLARTDFRALTEREHALDVEALMRRFARQLKHIRLRREARARLGRRLDLQATIRRSVASGGTPFRLAWKEHRRVRPRLVLLLDVSRSMAQYSFFYLRLARALSGELADVHSFIFHTRVTGVSEALRDPDPWRAQERLHLIAQGWGGGTRIGDSIAQFNREHAARIVHSRTAVIVMSDGYDTGEPGVLSDALAQLRRRARRIVWLNPLLDRPGYAPVSQGMQAALPHLDLLAPGADLASIAAVLPQLIEALR</sequence>
<organism evidence="2 3">
    <name type="scientific">Caenimonas terrae</name>
    <dbReference type="NCBI Taxonomy" id="696074"/>
    <lineage>
        <taxon>Bacteria</taxon>
        <taxon>Pseudomonadati</taxon>
        <taxon>Pseudomonadota</taxon>
        <taxon>Betaproteobacteria</taxon>
        <taxon>Burkholderiales</taxon>
        <taxon>Comamonadaceae</taxon>
        <taxon>Caenimonas</taxon>
    </lineage>
</organism>
<reference evidence="3" key="1">
    <citation type="journal article" date="2019" name="Int. J. Syst. Evol. Microbiol.">
        <title>The Global Catalogue of Microorganisms (GCM) 10K type strain sequencing project: providing services to taxonomists for standard genome sequencing and annotation.</title>
        <authorList>
            <consortium name="The Broad Institute Genomics Platform"/>
            <consortium name="The Broad Institute Genome Sequencing Center for Infectious Disease"/>
            <person name="Wu L."/>
            <person name="Ma J."/>
        </authorList>
    </citation>
    <scope>NUCLEOTIDE SEQUENCE [LARGE SCALE GENOMIC DNA]</scope>
    <source>
        <strain evidence="3">CCUG 57401</strain>
    </source>
</reference>
<gene>
    <name evidence="2" type="ORF">ACFPOE_20440</name>
</gene>
<accession>A0ABW0NIW2</accession>
<keyword evidence="3" id="KW-1185">Reference proteome</keyword>
<dbReference type="EMBL" id="JBHSMF010000010">
    <property type="protein sequence ID" value="MFC5499923.1"/>
    <property type="molecule type" value="Genomic_DNA"/>
</dbReference>
<proteinExistence type="predicted"/>
<dbReference type="RefSeq" id="WP_376852170.1">
    <property type="nucleotide sequence ID" value="NZ_JBHSMF010000010.1"/>
</dbReference>
<dbReference type="Pfam" id="PF05762">
    <property type="entry name" value="VWA_CoxE"/>
    <property type="match status" value="1"/>
</dbReference>
<evidence type="ECO:0000313" key="3">
    <source>
        <dbReference type="Proteomes" id="UP001596037"/>
    </source>
</evidence>
<dbReference type="InterPro" id="IPR036465">
    <property type="entry name" value="vWFA_dom_sf"/>
</dbReference>
<evidence type="ECO:0000256" key="1">
    <source>
        <dbReference type="SAM" id="MobiDB-lite"/>
    </source>
</evidence>
<dbReference type="PIRSF" id="PIRSF010256">
    <property type="entry name" value="CoxE_vWa"/>
    <property type="match status" value="1"/>
</dbReference>
<dbReference type="PANTHER" id="PTHR39338">
    <property type="entry name" value="BLL5662 PROTEIN-RELATED"/>
    <property type="match status" value="1"/>
</dbReference>
<evidence type="ECO:0000313" key="2">
    <source>
        <dbReference type="EMBL" id="MFC5499923.1"/>
    </source>
</evidence>
<dbReference type="InterPro" id="IPR008912">
    <property type="entry name" value="Uncharacterised_CoxE"/>
</dbReference>
<feature type="compositionally biased region" description="Gly residues" evidence="1">
    <location>
        <begin position="99"/>
        <end position="109"/>
    </location>
</feature>
<dbReference type="Proteomes" id="UP001596037">
    <property type="component" value="Unassembled WGS sequence"/>
</dbReference>
<comment type="caution">
    <text evidence="2">The sequence shown here is derived from an EMBL/GenBank/DDBJ whole genome shotgun (WGS) entry which is preliminary data.</text>
</comment>
<dbReference type="CDD" id="cd00198">
    <property type="entry name" value="vWFA"/>
    <property type="match status" value="1"/>
</dbReference>
<feature type="region of interest" description="Disordered" evidence="1">
    <location>
        <begin position="91"/>
        <end position="120"/>
    </location>
</feature>
<dbReference type="PANTHER" id="PTHR39338:SF6">
    <property type="entry name" value="BLL5662 PROTEIN"/>
    <property type="match status" value="1"/>
</dbReference>